<accession>A0ACA9L960</accession>
<dbReference type="EMBL" id="CAJVPU010003150">
    <property type="protein sequence ID" value="CAG8513980.1"/>
    <property type="molecule type" value="Genomic_DNA"/>
</dbReference>
<organism evidence="1 2">
    <name type="scientific">Dentiscutata heterogama</name>
    <dbReference type="NCBI Taxonomy" id="1316150"/>
    <lineage>
        <taxon>Eukaryota</taxon>
        <taxon>Fungi</taxon>
        <taxon>Fungi incertae sedis</taxon>
        <taxon>Mucoromycota</taxon>
        <taxon>Glomeromycotina</taxon>
        <taxon>Glomeromycetes</taxon>
        <taxon>Diversisporales</taxon>
        <taxon>Gigasporaceae</taxon>
        <taxon>Dentiscutata</taxon>
    </lineage>
</organism>
<proteinExistence type="predicted"/>
<evidence type="ECO:0000313" key="1">
    <source>
        <dbReference type="EMBL" id="CAG8513980.1"/>
    </source>
</evidence>
<feature type="non-terminal residue" evidence="1">
    <location>
        <position position="1"/>
    </location>
</feature>
<keyword evidence="2" id="KW-1185">Reference proteome</keyword>
<evidence type="ECO:0000313" key="2">
    <source>
        <dbReference type="Proteomes" id="UP000789702"/>
    </source>
</evidence>
<reference evidence="1" key="1">
    <citation type="submission" date="2021-06" db="EMBL/GenBank/DDBJ databases">
        <authorList>
            <person name="Kallberg Y."/>
            <person name="Tangrot J."/>
            <person name="Rosling A."/>
        </authorList>
    </citation>
    <scope>NUCLEOTIDE SEQUENCE</scope>
    <source>
        <strain evidence="1">IL203A</strain>
    </source>
</reference>
<gene>
    <name evidence="1" type="ORF">DHETER_LOCUS3593</name>
</gene>
<sequence length="428" mass="48874">IKMSRSLSTEMNTPAILIVGKTGAGRSTLGNYLLNLSGEENPFFDVSDSFDSTTKLSKFAFIEINDKPYNVVDTPGIFDTDDVNDATTKEIIQAKRLTKEQNDVIDGIITLFGKKSLQYMVAVFSNCNAKQTKDIDQFKNSWNEEIRAFVNSIGSRWAISPNSDIFPSDHPVHQSHINKLRDIIDKIDGVLTNDIIDEIRKEREDAVRSAKGAEKKRQIEYEILKKIAEEVEEKRQIEYETLKKIAEEVAERLAYLEKKAKDDEKEMKVIRCMMADSIKLLKSKSCFWLGTRIMLASGRIIQMSELKVGDKVLSNIRNGIAEFSEVYLIAHIGKLDHKAKFAKISFTKPDGYKDGTVIADGVLCSCYEHCPPSQMIMDLVFLPIRWWTRIVPSTHRDENLHPYVQFLETLYLSFVHLMKWVGHDANNY</sequence>
<comment type="caution">
    <text evidence="1">The sequence shown here is derived from an EMBL/GenBank/DDBJ whole genome shotgun (WGS) entry which is preliminary data.</text>
</comment>
<protein>
    <submittedName>
        <fullName evidence="1">12168_t:CDS:1</fullName>
    </submittedName>
</protein>
<dbReference type="Proteomes" id="UP000789702">
    <property type="component" value="Unassembled WGS sequence"/>
</dbReference>
<name>A0ACA9L960_9GLOM</name>